<evidence type="ECO:0000313" key="4">
    <source>
        <dbReference type="Proteomes" id="UP000054270"/>
    </source>
</evidence>
<reference evidence="4" key="1">
    <citation type="submission" date="2014-04" db="EMBL/GenBank/DDBJ databases">
        <title>Evolutionary Origins and Diversification of the Mycorrhizal Mutualists.</title>
        <authorList>
            <consortium name="DOE Joint Genome Institute"/>
            <consortium name="Mycorrhizal Genomics Consortium"/>
            <person name="Kohler A."/>
            <person name="Kuo A."/>
            <person name="Nagy L.G."/>
            <person name="Floudas D."/>
            <person name="Copeland A."/>
            <person name="Barry K.W."/>
            <person name="Cichocki N."/>
            <person name="Veneault-Fourrey C."/>
            <person name="LaButti K."/>
            <person name="Lindquist E.A."/>
            <person name="Lipzen A."/>
            <person name="Lundell T."/>
            <person name="Morin E."/>
            <person name="Murat C."/>
            <person name="Riley R."/>
            <person name="Ohm R."/>
            <person name="Sun H."/>
            <person name="Tunlid A."/>
            <person name="Henrissat B."/>
            <person name="Grigoriev I.V."/>
            <person name="Hibbett D.S."/>
            <person name="Martin F."/>
        </authorList>
    </citation>
    <scope>NUCLEOTIDE SEQUENCE [LARGE SCALE GENOMIC DNA]</scope>
    <source>
        <strain evidence="4">FD-334 SS-4</strain>
    </source>
</reference>
<dbReference type="InterPro" id="IPR013087">
    <property type="entry name" value="Znf_C2H2_type"/>
</dbReference>
<gene>
    <name evidence="3" type="ORF">HYPSUDRAFT_48702</name>
</gene>
<evidence type="ECO:0000259" key="2">
    <source>
        <dbReference type="PROSITE" id="PS00028"/>
    </source>
</evidence>
<evidence type="ECO:0000313" key="3">
    <source>
        <dbReference type="EMBL" id="KJA14999.1"/>
    </source>
</evidence>
<protein>
    <recommendedName>
        <fullName evidence="2">C2H2-type domain-containing protein</fullName>
    </recommendedName>
</protein>
<feature type="compositionally biased region" description="Basic and acidic residues" evidence="1">
    <location>
        <begin position="1"/>
        <end position="10"/>
    </location>
</feature>
<feature type="domain" description="C2H2-type" evidence="2">
    <location>
        <begin position="40"/>
        <end position="63"/>
    </location>
</feature>
<dbReference type="AlphaFoldDB" id="A0A0D2N786"/>
<feature type="compositionally biased region" description="Polar residues" evidence="1">
    <location>
        <begin position="11"/>
        <end position="31"/>
    </location>
</feature>
<sequence length="190" mass="21771">MSARRYETRSSTKNVHTNENAAPGTSSAQNDQETRKQHACTHPGCEKRYTRAADVQRHVKNKHLPPTLPEEPAPEEREETPPPEVQEAEDCGAFPTTPISPYTRQKTHSRNALLQSAYESGSPNIGWLWYRKICGPRSATLIRRHMSPAVDNLSYTAYHDQRYKNSYISRLLIEPTALCDFNFTIRQRYV</sequence>
<accession>A0A0D2N786</accession>
<dbReference type="EMBL" id="KN817657">
    <property type="protein sequence ID" value="KJA14999.1"/>
    <property type="molecule type" value="Genomic_DNA"/>
</dbReference>
<dbReference type="SMART" id="SM00355">
    <property type="entry name" value="ZnF_C2H2"/>
    <property type="match status" value="1"/>
</dbReference>
<dbReference type="Proteomes" id="UP000054270">
    <property type="component" value="Unassembled WGS sequence"/>
</dbReference>
<proteinExistence type="predicted"/>
<feature type="region of interest" description="Disordered" evidence="1">
    <location>
        <begin position="1"/>
        <end position="103"/>
    </location>
</feature>
<dbReference type="OrthoDB" id="4748970at2759"/>
<organism evidence="3 4">
    <name type="scientific">Hypholoma sublateritium (strain FD-334 SS-4)</name>
    <dbReference type="NCBI Taxonomy" id="945553"/>
    <lineage>
        <taxon>Eukaryota</taxon>
        <taxon>Fungi</taxon>
        <taxon>Dikarya</taxon>
        <taxon>Basidiomycota</taxon>
        <taxon>Agaricomycotina</taxon>
        <taxon>Agaricomycetes</taxon>
        <taxon>Agaricomycetidae</taxon>
        <taxon>Agaricales</taxon>
        <taxon>Agaricineae</taxon>
        <taxon>Strophariaceae</taxon>
        <taxon>Hypholoma</taxon>
    </lineage>
</organism>
<dbReference type="Gene3D" id="3.30.160.60">
    <property type="entry name" value="Classic Zinc Finger"/>
    <property type="match status" value="1"/>
</dbReference>
<dbReference type="InterPro" id="IPR036236">
    <property type="entry name" value="Znf_C2H2_sf"/>
</dbReference>
<feature type="compositionally biased region" description="Basic and acidic residues" evidence="1">
    <location>
        <begin position="44"/>
        <end position="57"/>
    </location>
</feature>
<dbReference type="SUPFAM" id="SSF57667">
    <property type="entry name" value="beta-beta-alpha zinc fingers"/>
    <property type="match status" value="1"/>
</dbReference>
<name>A0A0D2N786_HYPSF</name>
<dbReference type="PROSITE" id="PS00028">
    <property type="entry name" value="ZINC_FINGER_C2H2_1"/>
    <property type="match status" value="1"/>
</dbReference>
<evidence type="ECO:0000256" key="1">
    <source>
        <dbReference type="SAM" id="MobiDB-lite"/>
    </source>
</evidence>
<keyword evidence="4" id="KW-1185">Reference proteome</keyword>